<reference evidence="3 4" key="1">
    <citation type="submission" date="2018-11" db="EMBL/GenBank/DDBJ databases">
        <title>Proposal to divide the Flavobacteriaceae and reorganize its genera based on Amino Acid Identity values calculated from whole genome sequences.</title>
        <authorList>
            <person name="Nicholson A.C."/>
            <person name="Gulvik C.A."/>
            <person name="Whitney A.M."/>
            <person name="Humrighouse B.W."/>
            <person name="Bell M."/>
            <person name="Holmes B."/>
            <person name="Steigerwalt A.G."/>
            <person name="Villarma A."/>
            <person name="Sheth M."/>
            <person name="Batra D."/>
            <person name="Pryor J."/>
            <person name="Bernardet J.-F."/>
            <person name="Hugo C."/>
            <person name="Kampfer P."/>
            <person name="Newman J."/>
            <person name="McQuiston J.R."/>
        </authorList>
    </citation>
    <scope>NUCLEOTIDE SEQUENCE [LARGE SCALE GENOMIC DNA]</scope>
    <source>
        <strain evidence="1 3">G0207</strain>
        <strain evidence="2 4">H5143</strain>
    </source>
</reference>
<dbReference type="AlphaFoldDB" id="A0AAD1DKY3"/>
<evidence type="ECO:0000313" key="1">
    <source>
        <dbReference type="EMBL" id="AZA86807.1"/>
    </source>
</evidence>
<dbReference type="Proteomes" id="UP000274073">
    <property type="component" value="Chromosome"/>
</dbReference>
<keyword evidence="4" id="KW-1185">Reference proteome</keyword>
<protein>
    <submittedName>
        <fullName evidence="1">Uncharacterized protein</fullName>
    </submittedName>
</protein>
<gene>
    <name evidence="1" type="ORF">EG349_08400</name>
    <name evidence="2" type="ORF">EG353_06420</name>
</gene>
<dbReference type="EMBL" id="CP033912">
    <property type="protein sequence ID" value="AZA95221.1"/>
    <property type="molecule type" value="Genomic_DNA"/>
</dbReference>
<name>A0AAD1DKY3_9FLAO</name>
<dbReference type="EMBL" id="CP033915">
    <property type="protein sequence ID" value="AZA86807.1"/>
    <property type="molecule type" value="Genomic_DNA"/>
</dbReference>
<evidence type="ECO:0000313" key="3">
    <source>
        <dbReference type="Proteomes" id="UP000274073"/>
    </source>
</evidence>
<dbReference type="Proteomes" id="UP000281741">
    <property type="component" value="Chromosome"/>
</dbReference>
<proteinExistence type="predicted"/>
<sequence>MKNLLILFLMLTFGGKLISQEHLNIPTKFPTDYGTFTFPLGSKITIELKEKGDKYEYRVLNIEPYKEYYSLSKEKNILSKNIKENTIEIFFMGAYYNDGKEDKNWKSLLLLKSNAAVPLHYKADIKYYFKDEFENTSISGVFPHAKTEEIWGHKIDFITLYDFKKLR</sequence>
<dbReference type="RefSeq" id="WP_123854257.1">
    <property type="nucleotide sequence ID" value="NZ_CP033912.1"/>
</dbReference>
<evidence type="ECO:0000313" key="4">
    <source>
        <dbReference type="Proteomes" id="UP000281741"/>
    </source>
</evidence>
<accession>A0AAD1DKY3</accession>
<evidence type="ECO:0000313" key="2">
    <source>
        <dbReference type="EMBL" id="AZA95221.1"/>
    </source>
</evidence>
<organism evidence="1 3">
    <name type="scientific">Chryseobacterium shandongense</name>
    <dbReference type="NCBI Taxonomy" id="1493872"/>
    <lineage>
        <taxon>Bacteria</taxon>
        <taxon>Pseudomonadati</taxon>
        <taxon>Bacteroidota</taxon>
        <taxon>Flavobacteriia</taxon>
        <taxon>Flavobacteriales</taxon>
        <taxon>Weeksellaceae</taxon>
        <taxon>Chryseobacterium group</taxon>
        <taxon>Chryseobacterium</taxon>
    </lineage>
</organism>